<dbReference type="RefSeq" id="WP_381081632.1">
    <property type="nucleotide sequence ID" value="NZ_JBHUDX010000029.1"/>
</dbReference>
<comment type="caution">
    <text evidence="2">The sequence shown here is derived from an EMBL/GenBank/DDBJ whole genome shotgun (WGS) entry which is preliminary data.</text>
</comment>
<dbReference type="EMBL" id="JBHUDX010000029">
    <property type="protein sequence ID" value="MFD1658998.1"/>
    <property type="molecule type" value="Genomic_DNA"/>
</dbReference>
<accession>A0ABW4IQ31</accession>
<evidence type="ECO:0000313" key="3">
    <source>
        <dbReference type="Proteomes" id="UP001597261"/>
    </source>
</evidence>
<evidence type="ECO:0008006" key="4">
    <source>
        <dbReference type="Google" id="ProtNLM"/>
    </source>
</evidence>
<reference evidence="3" key="1">
    <citation type="journal article" date="2019" name="Int. J. Syst. Evol. Microbiol.">
        <title>The Global Catalogue of Microorganisms (GCM) 10K type strain sequencing project: providing services to taxonomists for standard genome sequencing and annotation.</title>
        <authorList>
            <consortium name="The Broad Institute Genomics Platform"/>
            <consortium name="The Broad Institute Genome Sequencing Center for Infectious Disease"/>
            <person name="Wu L."/>
            <person name="Ma J."/>
        </authorList>
    </citation>
    <scope>NUCLEOTIDE SEQUENCE [LARGE SCALE GENOMIC DNA]</scope>
    <source>
        <strain evidence="3">CGMCC 1.12470</strain>
    </source>
</reference>
<protein>
    <recommendedName>
        <fullName evidence="4">Secreted protein</fullName>
    </recommendedName>
</protein>
<keyword evidence="1" id="KW-1133">Transmembrane helix</keyword>
<sequence length="189" mass="19423">MSHAVLALGVTVLTIAGAVWYLPALADLRAGADRPDSRRIAAAACLTGWGTVASLAPLLVANATGWVIAVVIGAGTGITAGLWTRAGVQRKHEEREAALQWATLRHIAPGSGGERAPSPYTVAALLGTGLVLSVAIATLLMTAAPMDGHDWLTAAAAPAVVIGLFLMIALTVTRVTRRRTATGHARPSR</sequence>
<name>A0ABW4IQ31_9ACTN</name>
<keyword evidence="3" id="KW-1185">Reference proteome</keyword>
<gene>
    <name evidence="2" type="ORF">ACFSL4_12455</name>
</gene>
<feature type="transmembrane region" description="Helical" evidence="1">
    <location>
        <begin position="66"/>
        <end position="84"/>
    </location>
</feature>
<feature type="transmembrane region" description="Helical" evidence="1">
    <location>
        <begin position="40"/>
        <end position="60"/>
    </location>
</feature>
<evidence type="ECO:0000256" key="1">
    <source>
        <dbReference type="SAM" id="Phobius"/>
    </source>
</evidence>
<keyword evidence="1" id="KW-0812">Transmembrane</keyword>
<feature type="transmembrane region" description="Helical" evidence="1">
    <location>
        <begin position="151"/>
        <end position="172"/>
    </location>
</feature>
<evidence type="ECO:0000313" key="2">
    <source>
        <dbReference type="EMBL" id="MFD1658998.1"/>
    </source>
</evidence>
<feature type="transmembrane region" description="Helical" evidence="1">
    <location>
        <begin position="122"/>
        <end position="145"/>
    </location>
</feature>
<keyword evidence="1" id="KW-0472">Membrane</keyword>
<proteinExistence type="predicted"/>
<dbReference type="Proteomes" id="UP001597261">
    <property type="component" value="Unassembled WGS sequence"/>
</dbReference>
<organism evidence="2 3">
    <name type="scientific">Streptomyces caeni</name>
    <dbReference type="NCBI Taxonomy" id="2307231"/>
    <lineage>
        <taxon>Bacteria</taxon>
        <taxon>Bacillati</taxon>
        <taxon>Actinomycetota</taxon>
        <taxon>Actinomycetes</taxon>
        <taxon>Kitasatosporales</taxon>
        <taxon>Streptomycetaceae</taxon>
        <taxon>Streptomyces</taxon>
    </lineage>
</organism>
<feature type="transmembrane region" description="Helical" evidence="1">
    <location>
        <begin position="6"/>
        <end position="28"/>
    </location>
</feature>